<dbReference type="Gene3D" id="2.60.200.20">
    <property type="match status" value="1"/>
</dbReference>
<sequence>MASFSEAAGGAMDKISRWGDVLASRTVDLDVVEIVEEDVVEETKRGGFGLPALPSFGTKREVEEEVDEEAPRAKGLADFFASAKEKAVRERAEPVARKSGFTFKSEKKVTPANAEKAPAKKSSFSFGKKAAAEEPVEEAPAKPANGFAAILQKSSRRIDDTRAILEKDMEEGVAAQRRLRASREAGGAAVAAFTGGQVGEGTWTFTQIIDEEDGSKGKKLPPLKIKRGETKIIGRSKGPGVDLVVPLNCVSSVHAELITEGNKLYIQDLGSTNGTYVEGFEVRKDKKFRIFNGAEVRFGAENFNGEQYAKYKATLAGAKELEKDSEYGQLNYFMEYLGGPRTVVNFFFINAIFQATFFILIKLNAD</sequence>
<reference evidence="4" key="1">
    <citation type="submission" date="2017-04" db="EMBL/GenBank/DDBJ databases">
        <title>Population genomics of picophytoplankton unveils novel chromosome hypervariability.</title>
        <authorList>
            <consortium name="DOE Joint Genome Institute"/>
            <person name="Blanc-Mathieu R."/>
            <person name="Krasovec M."/>
            <person name="Hebrard M."/>
            <person name="Yau S."/>
            <person name="Desgranges E."/>
            <person name="Martin J."/>
            <person name="Schackwitz W."/>
            <person name="Kuo A."/>
            <person name="Salin G."/>
            <person name="Donnadieu C."/>
            <person name="Desdevises Y."/>
            <person name="Sanchez-Ferandin S."/>
            <person name="Moreau H."/>
            <person name="Rivals E."/>
            <person name="Grigoriev I.V."/>
            <person name="Grimsley N."/>
            <person name="Eyre-Walker A."/>
            <person name="Piganeau G."/>
        </authorList>
    </citation>
    <scope>NUCLEOTIDE SEQUENCE [LARGE SCALE GENOMIC DNA]</scope>
    <source>
        <strain evidence="4">RCC 1115</strain>
    </source>
</reference>
<evidence type="ECO:0000313" key="4">
    <source>
        <dbReference type="EMBL" id="OUS45385.1"/>
    </source>
</evidence>
<dbReference type="SMART" id="SM00240">
    <property type="entry name" value="FHA"/>
    <property type="match status" value="1"/>
</dbReference>
<evidence type="ECO:0000256" key="2">
    <source>
        <dbReference type="SAM" id="Phobius"/>
    </source>
</evidence>
<feature type="transmembrane region" description="Helical" evidence="2">
    <location>
        <begin position="343"/>
        <end position="361"/>
    </location>
</feature>
<dbReference type="AlphaFoldDB" id="A0A1Y5IEG4"/>
<dbReference type="InterPro" id="IPR008984">
    <property type="entry name" value="SMAD_FHA_dom_sf"/>
</dbReference>
<feature type="region of interest" description="Disordered" evidence="1">
    <location>
        <begin position="106"/>
        <end position="126"/>
    </location>
</feature>
<dbReference type="Pfam" id="PF00498">
    <property type="entry name" value="FHA"/>
    <property type="match status" value="1"/>
</dbReference>
<organism evidence="4">
    <name type="scientific">Ostreococcus tauri</name>
    <name type="common">Marine green alga</name>
    <dbReference type="NCBI Taxonomy" id="70448"/>
    <lineage>
        <taxon>Eukaryota</taxon>
        <taxon>Viridiplantae</taxon>
        <taxon>Chlorophyta</taxon>
        <taxon>Mamiellophyceae</taxon>
        <taxon>Mamiellales</taxon>
        <taxon>Bathycoccaceae</taxon>
        <taxon>Ostreococcus</taxon>
    </lineage>
</organism>
<keyword evidence="2" id="KW-0472">Membrane</keyword>
<feature type="domain" description="FHA" evidence="3">
    <location>
        <begin position="231"/>
        <end position="282"/>
    </location>
</feature>
<name>A0A1Y5IEG4_OSTTA</name>
<dbReference type="SUPFAM" id="SSF49879">
    <property type="entry name" value="SMAD/FHA domain"/>
    <property type="match status" value="1"/>
</dbReference>
<protein>
    <recommendedName>
        <fullName evidence="3">FHA domain-containing protein</fullName>
    </recommendedName>
</protein>
<dbReference type="Proteomes" id="UP000195557">
    <property type="component" value="Unassembled WGS sequence"/>
</dbReference>
<evidence type="ECO:0000259" key="3">
    <source>
        <dbReference type="PROSITE" id="PS50006"/>
    </source>
</evidence>
<keyword evidence="2" id="KW-0812">Transmembrane</keyword>
<dbReference type="EMBL" id="KZ155790">
    <property type="protein sequence ID" value="OUS45385.1"/>
    <property type="molecule type" value="Genomic_DNA"/>
</dbReference>
<dbReference type="InterPro" id="IPR000253">
    <property type="entry name" value="FHA_dom"/>
</dbReference>
<gene>
    <name evidence="4" type="ORF">BE221DRAFT_77283</name>
</gene>
<keyword evidence="2" id="KW-1133">Transmembrane helix</keyword>
<feature type="compositionally biased region" description="Low complexity" evidence="1">
    <location>
        <begin position="114"/>
        <end position="126"/>
    </location>
</feature>
<accession>A0A1Y5IEG4</accession>
<dbReference type="PROSITE" id="PS50006">
    <property type="entry name" value="FHA_DOMAIN"/>
    <property type="match status" value="1"/>
</dbReference>
<proteinExistence type="predicted"/>
<dbReference type="CDD" id="cd00060">
    <property type="entry name" value="FHA"/>
    <property type="match status" value="1"/>
</dbReference>
<evidence type="ECO:0000256" key="1">
    <source>
        <dbReference type="SAM" id="MobiDB-lite"/>
    </source>
</evidence>